<keyword evidence="2" id="KW-0472">Membrane</keyword>
<sequence length="676" mass="72253">MSSSSDKRPLNGNDNSDNAGFDGGAIGDIDVTPSHIVQPDLSDVTGARSETGRHRNGHHDDAGQPSPHRRRRRMSPEHIRRIKRRRRNRRILIAVLSVVMMIVAWVGALAYSAFRAKSEIDQAVSAASTAQHSLLSGDTAAVKQGLADFSAHVDAAYRHTASAVWTPAEWIPYYGSDVKAARDAVAIMEDVSNNAVPKLADSADSLSLNAISVHDSTISLGDLGAAAENLTAADKTIGDAAINLNNIPVTHIPQLTDALDSARTKVVTLAQTVDMAQRIANAAPSMLGLGSADGSDEAGVRTYIVLAQNNAELRATGGIAASWGVITVDHGKIALQSFEPYGGLSQSAQDAIQMTDSEKSFFGNDYLTYTQNVSADPDFPRTGELAATMWKQQKGQDVDGVISVDPYFLQDLLKVAGGFHSAAGVDVTGDNAAELLLHQVYMDLPDQKTQDAFFSAVAGEAFDHIIGSLNGKDVALLTTVTESVNNGHFMVWSAHENDQKYIDGTALAGDLQDNPSKPQIGLYFNDGTMGKADWYLKRESSVKESSVNTDGSRTYTVHVKVTNTMTAEEAATLPVLVRGYSDQKTGTERHGEIVTVMYLFAPADGRLVDWKFTGASAGDGEFDTITTYSDLTAGVKGFTLQPGESIELTARVQTSAKAGAAAPTLRQTPLLKRTDW</sequence>
<protein>
    <submittedName>
        <fullName evidence="3">Late cornified envelope protein 3C</fullName>
    </submittedName>
</protein>
<name>A0A261FKU0_9BIFI</name>
<dbReference type="RefSeq" id="WP_094661752.1">
    <property type="nucleotide sequence ID" value="NZ_MWWV01000001.1"/>
</dbReference>
<dbReference type="Pfam" id="PF13196">
    <property type="entry name" value="DUF4012"/>
    <property type="match status" value="1"/>
</dbReference>
<comment type="caution">
    <text evidence="3">The sequence shown here is derived from an EMBL/GenBank/DDBJ whole genome shotgun (WGS) entry which is preliminary data.</text>
</comment>
<reference evidence="3 4" key="1">
    <citation type="journal article" date="2017" name="BMC Genomics">
        <title>Comparative genomic and phylogenomic analyses of the Bifidobacteriaceae family.</title>
        <authorList>
            <person name="Lugli G.A."/>
            <person name="Milani C."/>
            <person name="Turroni F."/>
            <person name="Duranti S."/>
            <person name="Mancabelli L."/>
            <person name="Mangifesta M."/>
            <person name="Ferrario C."/>
            <person name="Modesto M."/>
            <person name="Mattarelli P."/>
            <person name="Jiri K."/>
            <person name="van Sinderen D."/>
            <person name="Ventura M."/>
        </authorList>
    </citation>
    <scope>NUCLEOTIDE SEQUENCE [LARGE SCALE GENOMIC DNA]</scope>
    <source>
        <strain evidence="3 4">DSM 100201</strain>
    </source>
</reference>
<evidence type="ECO:0000313" key="4">
    <source>
        <dbReference type="Proteomes" id="UP000216444"/>
    </source>
</evidence>
<evidence type="ECO:0000313" key="3">
    <source>
        <dbReference type="EMBL" id="OZG59426.1"/>
    </source>
</evidence>
<proteinExistence type="predicted"/>
<keyword evidence="3" id="KW-0261">Viral envelope protein</keyword>
<dbReference type="AlphaFoldDB" id="A0A261FKU0"/>
<accession>A0A261FKU0</accession>
<keyword evidence="2" id="KW-0812">Transmembrane</keyword>
<dbReference type="InterPro" id="IPR025101">
    <property type="entry name" value="DUF4012"/>
</dbReference>
<evidence type="ECO:0000256" key="2">
    <source>
        <dbReference type="SAM" id="Phobius"/>
    </source>
</evidence>
<keyword evidence="4" id="KW-1185">Reference proteome</keyword>
<dbReference type="Proteomes" id="UP000216444">
    <property type="component" value="Unassembled WGS sequence"/>
</dbReference>
<feature type="transmembrane region" description="Helical" evidence="2">
    <location>
        <begin position="91"/>
        <end position="114"/>
    </location>
</feature>
<feature type="region of interest" description="Disordered" evidence="1">
    <location>
        <begin position="1"/>
        <end position="82"/>
    </location>
</feature>
<keyword evidence="3" id="KW-0946">Virion</keyword>
<feature type="compositionally biased region" description="Basic and acidic residues" evidence="1">
    <location>
        <begin position="50"/>
        <end position="62"/>
    </location>
</feature>
<dbReference type="EMBL" id="MWWV01000001">
    <property type="protein sequence ID" value="OZG59426.1"/>
    <property type="molecule type" value="Genomic_DNA"/>
</dbReference>
<keyword evidence="2" id="KW-1133">Transmembrane helix</keyword>
<organism evidence="3 4">
    <name type="scientific">Bifidobacterium tissieri</name>
    <dbReference type="NCBI Taxonomy" id="1630162"/>
    <lineage>
        <taxon>Bacteria</taxon>
        <taxon>Bacillati</taxon>
        <taxon>Actinomycetota</taxon>
        <taxon>Actinomycetes</taxon>
        <taxon>Bifidobacteriales</taxon>
        <taxon>Bifidobacteriaceae</taxon>
        <taxon>Bifidobacterium</taxon>
    </lineage>
</organism>
<evidence type="ECO:0000256" key="1">
    <source>
        <dbReference type="SAM" id="MobiDB-lite"/>
    </source>
</evidence>
<gene>
    <name evidence="3" type="ORF">BTIS_0157</name>
</gene>